<gene>
    <name evidence="1" type="ORF">HPHPA11_1243</name>
</gene>
<dbReference type="PATRIC" id="fig|992035.3.peg.1219"/>
<comment type="caution">
    <text evidence="1">The sequence shown here is derived from an EMBL/GenBank/DDBJ whole genome shotgun (WGS) entry which is preliminary data.</text>
</comment>
<sequence length="38" mass="4363">MKIKLTLKIPLKTPYQGNKVTTIGVLFTKKKKRDFIGD</sequence>
<dbReference type="EMBL" id="AOTW01000001">
    <property type="protein sequence ID" value="ENH60097.1"/>
    <property type="molecule type" value="Genomic_DNA"/>
</dbReference>
<reference evidence="1 2" key="1">
    <citation type="submission" date="2013-02" db="EMBL/GenBank/DDBJ databases">
        <title>Comparative Sequence Analysis of H. pylori Isolates.</title>
        <authorList>
            <person name="Blanchard T.G."/>
            <person name="Czinn S.J."/>
            <person name="McCracken C.M."/>
            <person name="Abolude K.A."/>
            <person name="Shefchek K.S."/>
            <person name="Maroo A.M."/>
            <person name="Santana-Cruz I.S."/>
            <person name="Tallon L.J."/>
            <person name="Ficke F.W.F."/>
        </authorList>
    </citation>
    <scope>NUCLEOTIDE SEQUENCE [LARGE SCALE GENOMIC DNA]</scope>
    <source>
        <strain evidence="1 2">Hp A-11</strain>
    </source>
</reference>
<evidence type="ECO:0000313" key="1">
    <source>
        <dbReference type="EMBL" id="ENH60097.1"/>
    </source>
</evidence>
<dbReference type="AlphaFoldDB" id="N4TLQ1"/>
<accession>N4TLQ1</accession>
<name>N4TLQ1_HELPX</name>
<organism evidence="1 2">
    <name type="scientific">Helicobacter pylori Hp A-11</name>
    <dbReference type="NCBI Taxonomy" id="992035"/>
    <lineage>
        <taxon>Bacteria</taxon>
        <taxon>Pseudomonadati</taxon>
        <taxon>Campylobacterota</taxon>
        <taxon>Epsilonproteobacteria</taxon>
        <taxon>Campylobacterales</taxon>
        <taxon>Helicobacteraceae</taxon>
        <taxon>Helicobacter</taxon>
    </lineage>
</organism>
<protein>
    <submittedName>
        <fullName evidence="1">Uncharacterized protein</fullName>
    </submittedName>
</protein>
<proteinExistence type="predicted"/>
<evidence type="ECO:0000313" key="2">
    <source>
        <dbReference type="Proteomes" id="UP000012243"/>
    </source>
</evidence>
<dbReference type="Proteomes" id="UP000012243">
    <property type="component" value="Unassembled WGS sequence"/>
</dbReference>